<dbReference type="OrthoDB" id="6343432at2759"/>
<reference evidence="1 2" key="2">
    <citation type="submission" date="2018-11" db="EMBL/GenBank/DDBJ databases">
        <authorList>
            <consortium name="Pathogen Informatics"/>
        </authorList>
    </citation>
    <scope>NUCLEOTIDE SEQUENCE [LARGE SCALE GENOMIC DNA]</scope>
</reference>
<accession>A0A0M3J553</accession>
<organism evidence="3">
    <name type="scientific">Anisakis simplex</name>
    <name type="common">Herring worm</name>
    <dbReference type="NCBI Taxonomy" id="6269"/>
    <lineage>
        <taxon>Eukaryota</taxon>
        <taxon>Metazoa</taxon>
        <taxon>Ecdysozoa</taxon>
        <taxon>Nematoda</taxon>
        <taxon>Chromadorea</taxon>
        <taxon>Rhabditida</taxon>
        <taxon>Spirurina</taxon>
        <taxon>Ascaridomorpha</taxon>
        <taxon>Ascaridoidea</taxon>
        <taxon>Anisakidae</taxon>
        <taxon>Anisakis</taxon>
        <taxon>Anisakis simplex complex</taxon>
    </lineage>
</organism>
<evidence type="ECO:0000313" key="3">
    <source>
        <dbReference type="WBParaSite" id="ASIM_0000268001-mRNA-1"/>
    </source>
</evidence>
<dbReference type="WBParaSite" id="ASIM_0000268001-mRNA-1">
    <property type="protein sequence ID" value="ASIM_0000268001-mRNA-1"/>
    <property type="gene ID" value="ASIM_0000268001"/>
</dbReference>
<evidence type="ECO:0000313" key="1">
    <source>
        <dbReference type="EMBL" id="VDK20112.1"/>
    </source>
</evidence>
<evidence type="ECO:0000313" key="2">
    <source>
        <dbReference type="Proteomes" id="UP000267096"/>
    </source>
</evidence>
<protein>
    <submittedName>
        <fullName evidence="1 3">Uncharacterized protein</fullName>
    </submittedName>
</protein>
<proteinExistence type="predicted"/>
<keyword evidence="2" id="KW-1185">Reference proteome</keyword>
<dbReference type="EMBL" id="UYRR01003444">
    <property type="protein sequence ID" value="VDK20112.1"/>
    <property type="molecule type" value="Genomic_DNA"/>
</dbReference>
<dbReference type="AlphaFoldDB" id="A0A0M3J553"/>
<name>A0A0M3J553_ANISI</name>
<sequence>MAPTVNENGQNSQNGSRGWLSERDLLEAINEMGYNVSPDELTALRDDIEQFIEEEDRNEHNDDETNVSFSSLRFPDEVCNNGRKKGLNNKEHLNDDNDELLSRFRSLNNAELLHERCAKSSSVAERANAECDNKEDDSDDDELDRNAISDLIYEGYRCFEKLIADNQRITQLTKQVGLKKETQADGRNEVGEGVGYKRTFEEGEEKYEYEWPSLPVFSTPSDENFCQRSPPPAVDPCWFPFIMSFRERIC</sequence>
<reference evidence="3" key="1">
    <citation type="submission" date="2017-02" db="UniProtKB">
        <authorList>
            <consortium name="WormBaseParasite"/>
        </authorList>
    </citation>
    <scope>IDENTIFICATION</scope>
</reference>
<dbReference type="Proteomes" id="UP000267096">
    <property type="component" value="Unassembled WGS sequence"/>
</dbReference>
<gene>
    <name evidence="1" type="ORF">ASIM_LOCUS2536</name>
</gene>